<evidence type="ECO:0000256" key="2">
    <source>
        <dbReference type="SAM" id="Phobius"/>
    </source>
</evidence>
<dbReference type="EMBL" id="JANBTX010000514">
    <property type="protein sequence ID" value="KAJ2681937.1"/>
    <property type="molecule type" value="Genomic_DNA"/>
</dbReference>
<sequence>MCKRRRIVVVGLFVVAGPPQRSIALAGDHTPDRYGHVISQPTAYTAVFASLFGVFIAYILVTYSAFVYRARYLRDKSLLDRSVFLLSAQTLSGSLFACSALIRGFIPNFPCFVDLWLLSLGYIMWFTTITLYMARYYVVARLHRSIATEQRINPVTPDNLVEYMRRLRVATQGAFWQSSADDFGAAAGANQQSVDNQVKDERPSLIGRVLSWRRPEANAGGTESDTRTSQPGRGQLSFDLDLESTADEVALDVAASDSEHADTAFSSGGASRQTARKPSNALREERLNDKWTRRCQSNKFASYVLLGMFVAVVGYLALLSTLFTRLKLGRLYYNCFRGSEYIAQSAITGMFNVIIQPAYMVIIWKYHDAYGIRNLMCFTCAMGVVCWAGILTWRVNKNWSNIFISSYVGYIFQMVFVYTCYAVIPLINSIRFSYSQRAGNQQRRRQQEQHRLGRRMSSSIGLDMEHGSAQYDPDDLFQAANDSVKRKFLEDMRNADKHEEVKRFAALCFCTELVSFLDVFQAFKNCVYQDMLASVSRPLSSVRLADGADSGAITEPQSVANTGSTQSPSQSAARSTNNKSARSSESRAVPSPRTSMVVGRSKLAQAIFNRDSLKAVLRPKRKAPGQANRHDAGDTTQTSANLKNLAAGIAKTMAQAFPGQGTSRDTEFSESLREPLSALIDTFILPESSLALNVPGNIVSAARSYLGGGTLSYSTIDQVGTEAIDLLYSNVYVRYRQL</sequence>
<feature type="transmembrane region" description="Helical" evidence="2">
    <location>
        <begin position="375"/>
        <end position="395"/>
    </location>
</feature>
<dbReference type="InterPro" id="IPR036305">
    <property type="entry name" value="RGS_sf"/>
</dbReference>
<protein>
    <recommendedName>
        <fullName evidence="5">RGS domain-containing protein</fullName>
    </recommendedName>
</protein>
<feature type="region of interest" description="Disordered" evidence="1">
    <location>
        <begin position="261"/>
        <end position="283"/>
    </location>
</feature>
<feature type="transmembrane region" description="Helical" evidence="2">
    <location>
        <begin position="112"/>
        <end position="134"/>
    </location>
</feature>
<dbReference type="SUPFAM" id="SSF48097">
    <property type="entry name" value="Regulator of G-protein signaling, RGS"/>
    <property type="match status" value="1"/>
</dbReference>
<accession>A0A9W8L012</accession>
<proteinExistence type="predicted"/>
<reference evidence="3" key="1">
    <citation type="submission" date="2022-07" db="EMBL/GenBank/DDBJ databases">
        <title>Phylogenomic reconstructions and comparative analyses of Kickxellomycotina fungi.</title>
        <authorList>
            <person name="Reynolds N.K."/>
            <person name="Stajich J.E."/>
            <person name="Barry K."/>
            <person name="Grigoriev I.V."/>
            <person name="Crous P."/>
            <person name="Smith M.E."/>
        </authorList>
    </citation>
    <scope>NUCLEOTIDE SEQUENCE</scope>
    <source>
        <strain evidence="3">CBS 109367</strain>
    </source>
</reference>
<keyword evidence="4" id="KW-1185">Reference proteome</keyword>
<dbReference type="AlphaFoldDB" id="A0A9W8L012"/>
<keyword evidence="2" id="KW-0472">Membrane</keyword>
<evidence type="ECO:0008006" key="5">
    <source>
        <dbReference type="Google" id="ProtNLM"/>
    </source>
</evidence>
<feature type="region of interest" description="Disordered" evidence="1">
    <location>
        <begin position="216"/>
        <end position="236"/>
    </location>
</feature>
<feature type="transmembrane region" description="Helical" evidence="2">
    <location>
        <begin position="341"/>
        <end position="363"/>
    </location>
</feature>
<organism evidence="3 4">
    <name type="scientific">Coemansia spiralis</name>
    <dbReference type="NCBI Taxonomy" id="417178"/>
    <lineage>
        <taxon>Eukaryota</taxon>
        <taxon>Fungi</taxon>
        <taxon>Fungi incertae sedis</taxon>
        <taxon>Zoopagomycota</taxon>
        <taxon>Kickxellomycotina</taxon>
        <taxon>Kickxellomycetes</taxon>
        <taxon>Kickxellales</taxon>
        <taxon>Kickxellaceae</taxon>
        <taxon>Coemansia</taxon>
    </lineage>
</organism>
<feature type="region of interest" description="Disordered" evidence="1">
    <location>
        <begin position="615"/>
        <end position="636"/>
    </location>
</feature>
<keyword evidence="2" id="KW-1133">Transmembrane helix</keyword>
<feature type="compositionally biased region" description="Polar residues" evidence="1">
    <location>
        <begin position="555"/>
        <end position="583"/>
    </location>
</feature>
<feature type="compositionally biased region" description="Polar residues" evidence="1">
    <location>
        <begin position="264"/>
        <end position="277"/>
    </location>
</feature>
<dbReference type="Proteomes" id="UP001151516">
    <property type="component" value="Unassembled WGS sequence"/>
</dbReference>
<gene>
    <name evidence="3" type="ORF">IWW39_006192</name>
</gene>
<feature type="region of interest" description="Disordered" evidence="1">
    <location>
        <begin position="552"/>
        <end position="597"/>
    </location>
</feature>
<evidence type="ECO:0000256" key="1">
    <source>
        <dbReference type="SAM" id="MobiDB-lite"/>
    </source>
</evidence>
<name>A0A9W8L012_9FUNG</name>
<comment type="caution">
    <text evidence="3">The sequence shown here is derived from an EMBL/GenBank/DDBJ whole genome shotgun (WGS) entry which is preliminary data.</text>
</comment>
<feature type="transmembrane region" description="Helical" evidence="2">
    <location>
        <begin position="42"/>
        <end position="63"/>
    </location>
</feature>
<keyword evidence="2" id="KW-0812">Transmembrane</keyword>
<feature type="transmembrane region" description="Helical" evidence="2">
    <location>
        <begin position="83"/>
        <end position="106"/>
    </location>
</feature>
<evidence type="ECO:0000313" key="4">
    <source>
        <dbReference type="Proteomes" id="UP001151516"/>
    </source>
</evidence>
<feature type="compositionally biased region" description="Polar residues" evidence="1">
    <location>
        <begin position="221"/>
        <end position="232"/>
    </location>
</feature>
<evidence type="ECO:0000313" key="3">
    <source>
        <dbReference type="EMBL" id="KAJ2681937.1"/>
    </source>
</evidence>
<dbReference type="OrthoDB" id="196547at2759"/>
<feature type="transmembrane region" description="Helical" evidence="2">
    <location>
        <begin position="407"/>
        <end position="427"/>
    </location>
</feature>
<feature type="transmembrane region" description="Helical" evidence="2">
    <location>
        <begin position="300"/>
        <end position="321"/>
    </location>
</feature>